<dbReference type="Pfam" id="PF08240">
    <property type="entry name" value="ADH_N"/>
    <property type="match status" value="1"/>
</dbReference>
<dbReference type="InterPro" id="IPR013154">
    <property type="entry name" value="ADH-like_N"/>
</dbReference>
<dbReference type="RefSeq" id="WP_343334938.1">
    <property type="nucleotide sequence ID" value="NZ_JAPOHD010000061.1"/>
</dbReference>
<protein>
    <submittedName>
        <fullName evidence="7">Zinc-dependent alcohol dehydrogenase family protein</fullName>
    </submittedName>
</protein>
<name>A0A9X3F8S7_9BACT</name>
<keyword evidence="3" id="KW-0479">Metal-binding</keyword>
<dbReference type="AlphaFoldDB" id="A0A9X3F8S7"/>
<dbReference type="Proteomes" id="UP001145087">
    <property type="component" value="Unassembled WGS sequence"/>
</dbReference>
<comment type="caution">
    <text evidence="7">The sequence shown here is derived from an EMBL/GenBank/DDBJ whole genome shotgun (WGS) entry which is preliminary data.</text>
</comment>
<comment type="cofactor">
    <cofactor evidence="1">
        <name>Zn(2+)</name>
        <dbReference type="ChEBI" id="CHEBI:29105"/>
    </cofactor>
</comment>
<gene>
    <name evidence="7" type="ORF">OU798_19845</name>
</gene>
<dbReference type="Gene3D" id="3.40.50.720">
    <property type="entry name" value="NAD(P)-binding Rossmann-like Domain"/>
    <property type="match status" value="1"/>
</dbReference>
<reference evidence="7" key="1">
    <citation type="submission" date="2022-11" db="EMBL/GenBank/DDBJ databases">
        <title>Marilongibacter aestuarii gen. nov., sp. nov., isolated from tidal flat sediment.</title>
        <authorList>
            <person name="Jiayan W."/>
        </authorList>
    </citation>
    <scope>NUCLEOTIDE SEQUENCE</scope>
    <source>
        <strain evidence="7">Z1-6</strain>
    </source>
</reference>
<organism evidence="7 8">
    <name type="scientific">Draconibacterium aestuarii</name>
    <dbReference type="NCBI Taxonomy" id="2998507"/>
    <lineage>
        <taxon>Bacteria</taxon>
        <taxon>Pseudomonadati</taxon>
        <taxon>Bacteroidota</taxon>
        <taxon>Bacteroidia</taxon>
        <taxon>Marinilabiliales</taxon>
        <taxon>Prolixibacteraceae</taxon>
        <taxon>Draconibacterium</taxon>
    </lineage>
</organism>
<dbReference type="InterPro" id="IPR036291">
    <property type="entry name" value="NAD(P)-bd_dom_sf"/>
</dbReference>
<evidence type="ECO:0000256" key="3">
    <source>
        <dbReference type="ARBA" id="ARBA00022723"/>
    </source>
</evidence>
<evidence type="ECO:0000313" key="8">
    <source>
        <dbReference type="Proteomes" id="UP001145087"/>
    </source>
</evidence>
<feature type="domain" description="Alcohol dehydrogenase-like N-terminal" evidence="6">
    <location>
        <begin position="31"/>
        <end position="139"/>
    </location>
</feature>
<keyword evidence="4" id="KW-0862">Zinc</keyword>
<dbReference type="SUPFAM" id="SSF50129">
    <property type="entry name" value="GroES-like"/>
    <property type="match status" value="1"/>
</dbReference>
<dbReference type="CDD" id="cd08298">
    <property type="entry name" value="CAD2"/>
    <property type="match status" value="1"/>
</dbReference>
<dbReference type="Gene3D" id="3.90.180.10">
    <property type="entry name" value="Medium-chain alcohol dehydrogenases, catalytic domain"/>
    <property type="match status" value="1"/>
</dbReference>
<dbReference type="InterPro" id="IPR014187">
    <property type="entry name" value="ADH_Zn_typ-2"/>
</dbReference>
<dbReference type="PANTHER" id="PTHR42940:SF8">
    <property type="entry name" value="VACUOLAR PROTEIN SORTING-ASSOCIATED PROTEIN 11"/>
    <property type="match status" value="1"/>
</dbReference>
<keyword evidence="5" id="KW-0560">Oxidoreductase</keyword>
<evidence type="ECO:0000256" key="2">
    <source>
        <dbReference type="ARBA" id="ARBA00008072"/>
    </source>
</evidence>
<comment type="similarity">
    <text evidence="2">Belongs to the zinc-containing alcohol dehydrogenase family.</text>
</comment>
<accession>A0A9X3F8S7</accession>
<evidence type="ECO:0000256" key="1">
    <source>
        <dbReference type="ARBA" id="ARBA00001947"/>
    </source>
</evidence>
<evidence type="ECO:0000256" key="5">
    <source>
        <dbReference type="ARBA" id="ARBA00023002"/>
    </source>
</evidence>
<dbReference type="EMBL" id="JAPOHD010000061">
    <property type="protein sequence ID" value="MCY1722613.1"/>
    <property type="molecule type" value="Genomic_DNA"/>
</dbReference>
<dbReference type="GO" id="GO:0004022">
    <property type="term" value="F:alcohol dehydrogenase (NAD+) activity"/>
    <property type="evidence" value="ECO:0007669"/>
    <property type="project" value="TreeGrafter"/>
</dbReference>
<evidence type="ECO:0000313" key="7">
    <source>
        <dbReference type="EMBL" id="MCY1722613.1"/>
    </source>
</evidence>
<sequence>MKAWVIDKISDLTIENQPLKLIDLPKPTPKEGELLLKVKACGVCHTEIDEIEGRTPPPTFPIVPGHQVVGEVIESKGIHINTGTRVGVAWIFSTCGKCEYCLSGRENLCNDFIATGRDKNGGYAEFMVVPEKFAYPIPEFFSDVEAAPLLCAGAIGYRSVSLCNLKNGHKIGLTGFGASAHLVLKLVQFQYPKSETFVFARNKKERDFAMGLGAKWAGDTTDKPPSLFDCIIDTTPAWKPIVHALEFLKPGGRLVINAIRKESIDTEYLLNIDYPKHLWMEKEIKSVANVTCADVTNFISIAEQMKFKPEIQCYSFKKANKAIMDIKKWKIKGAKVLVF</sequence>
<keyword evidence="8" id="KW-1185">Reference proteome</keyword>
<evidence type="ECO:0000259" key="6">
    <source>
        <dbReference type="Pfam" id="PF08240"/>
    </source>
</evidence>
<dbReference type="SUPFAM" id="SSF51735">
    <property type="entry name" value="NAD(P)-binding Rossmann-fold domains"/>
    <property type="match status" value="1"/>
</dbReference>
<dbReference type="GO" id="GO:0046872">
    <property type="term" value="F:metal ion binding"/>
    <property type="evidence" value="ECO:0007669"/>
    <property type="project" value="UniProtKB-KW"/>
</dbReference>
<dbReference type="PANTHER" id="PTHR42940">
    <property type="entry name" value="ALCOHOL DEHYDROGENASE 1-RELATED"/>
    <property type="match status" value="1"/>
</dbReference>
<dbReference type="GO" id="GO:0005737">
    <property type="term" value="C:cytoplasm"/>
    <property type="evidence" value="ECO:0007669"/>
    <property type="project" value="TreeGrafter"/>
</dbReference>
<evidence type="ECO:0000256" key="4">
    <source>
        <dbReference type="ARBA" id="ARBA00022833"/>
    </source>
</evidence>
<proteinExistence type="inferred from homology"/>
<dbReference type="InterPro" id="IPR011032">
    <property type="entry name" value="GroES-like_sf"/>
</dbReference>